<accession>A0A315VHB8</accession>
<dbReference type="EMBL" id="NHOQ01001766">
    <property type="protein sequence ID" value="PWA22327.1"/>
    <property type="molecule type" value="Genomic_DNA"/>
</dbReference>
<protein>
    <submittedName>
        <fullName evidence="1">Uncharacterized protein</fullName>
    </submittedName>
</protein>
<evidence type="ECO:0000313" key="1">
    <source>
        <dbReference type="EMBL" id="PWA22327.1"/>
    </source>
</evidence>
<organism evidence="1 2">
    <name type="scientific">Gambusia affinis</name>
    <name type="common">Western mosquitofish</name>
    <name type="synonym">Heterandria affinis</name>
    <dbReference type="NCBI Taxonomy" id="33528"/>
    <lineage>
        <taxon>Eukaryota</taxon>
        <taxon>Metazoa</taxon>
        <taxon>Chordata</taxon>
        <taxon>Craniata</taxon>
        <taxon>Vertebrata</taxon>
        <taxon>Euteleostomi</taxon>
        <taxon>Actinopterygii</taxon>
        <taxon>Neopterygii</taxon>
        <taxon>Teleostei</taxon>
        <taxon>Neoteleostei</taxon>
        <taxon>Acanthomorphata</taxon>
        <taxon>Ovalentaria</taxon>
        <taxon>Atherinomorphae</taxon>
        <taxon>Cyprinodontiformes</taxon>
        <taxon>Poeciliidae</taxon>
        <taxon>Poeciliinae</taxon>
        <taxon>Gambusia</taxon>
    </lineage>
</organism>
<evidence type="ECO:0000313" key="2">
    <source>
        <dbReference type="Proteomes" id="UP000250572"/>
    </source>
</evidence>
<dbReference type="Proteomes" id="UP000250572">
    <property type="component" value="Unassembled WGS sequence"/>
</dbReference>
<dbReference type="AlphaFoldDB" id="A0A315VHB8"/>
<keyword evidence="2" id="KW-1185">Reference proteome</keyword>
<comment type="caution">
    <text evidence="1">The sequence shown here is derived from an EMBL/GenBank/DDBJ whole genome shotgun (WGS) entry which is preliminary data.</text>
</comment>
<reference evidence="1 2" key="1">
    <citation type="journal article" date="2018" name="G3 (Bethesda)">
        <title>A High-Quality Reference Genome for the Invasive Mosquitofish Gambusia affinis Using a Chicago Library.</title>
        <authorList>
            <person name="Hoffberg S.L."/>
            <person name="Troendle N.J."/>
            <person name="Glenn T.C."/>
            <person name="Mahmud O."/>
            <person name="Louha S."/>
            <person name="Chalopin D."/>
            <person name="Bennetzen J.L."/>
            <person name="Mauricio R."/>
        </authorList>
    </citation>
    <scope>NUCLEOTIDE SEQUENCE [LARGE SCALE GENOMIC DNA]</scope>
    <source>
        <strain evidence="1">NE01/NJP1002.9</strain>
        <tissue evidence="1">Muscle</tissue>
    </source>
</reference>
<gene>
    <name evidence="1" type="ORF">CCH79_00012635</name>
</gene>
<proteinExistence type="predicted"/>
<name>A0A315VHB8_GAMAF</name>
<sequence>MILGSGYDAPWETESPGAPSATVSSCPYALQTLSAVQNLGQCSLSLRRLRGSRADHRDIIRTNSEKTREMNANMDAEMVASKFSLTLKVHLAVSVELLHGFTQLRQTDLTVTVGVKLRQDDKFAPLTDLLAQFDELHLDLICFIAYSSQLENNTLACARF</sequence>